<dbReference type="OrthoDB" id="4722973at2"/>
<evidence type="ECO:0000313" key="3">
    <source>
        <dbReference type="Proteomes" id="UP000092668"/>
    </source>
</evidence>
<protein>
    <submittedName>
        <fullName evidence="2">PknF protein</fullName>
    </submittedName>
</protein>
<proteinExistence type="predicted"/>
<organism evidence="2 3">
    <name type="scientific">Mycolicibacter kumamotonensis</name>
    <dbReference type="NCBI Taxonomy" id="354243"/>
    <lineage>
        <taxon>Bacteria</taxon>
        <taxon>Bacillati</taxon>
        <taxon>Actinomycetota</taxon>
        <taxon>Actinomycetes</taxon>
        <taxon>Mycobacteriales</taxon>
        <taxon>Mycobacteriaceae</taxon>
        <taxon>Mycolicibacter</taxon>
    </lineage>
</organism>
<comment type="caution">
    <text evidence="2">The sequence shown here is derived from an EMBL/GenBank/DDBJ whole genome shotgun (WGS) entry which is preliminary data.</text>
</comment>
<gene>
    <name evidence="2" type="ORF">ACT18_20535</name>
    <name evidence="1" type="ORF">GWR20_17570</name>
</gene>
<reference evidence="2 3" key="1">
    <citation type="submission" date="2015-06" db="EMBL/GenBank/DDBJ databases">
        <title>Genome sequence of Mycobacterium kumamotonense strain Roo.</title>
        <authorList>
            <person name="Greninger A.L."/>
            <person name="Cunningham G."/>
            <person name="Miller S."/>
        </authorList>
    </citation>
    <scope>NUCLEOTIDE SEQUENCE [LARGE SCALE GENOMIC DNA]</scope>
    <source>
        <strain evidence="2 3">Roo</strain>
    </source>
</reference>
<sequence length="218" mass="22691">MILAIIIGFLVAAVLAPVIGWLTVQYLHRGDATDDAANGPNNAAGTDSQWTTIPSKTPVASAALDGVYRVDLNFAERQINGVLDPAPNRQAWWAYRSVCKPTGCVATATMLDANLNQNTGSPASTDVFRFLGDHWEDPPTPYPGHVSCPGGGSAAVTLLGHSSWYPQPDGTFHGVQVADVQTPTCGAQGQAFLVPFTATRIGDVPPGVSVADPALVGG</sequence>
<accession>A0A1B8SAY8</accession>
<evidence type="ECO:0000313" key="1">
    <source>
        <dbReference type="EMBL" id="NDJ90934.1"/>
    </source>
</evidence>
<dbReference type="Proteomes" id="UP000466523">
    <property type="component" value="Unassembled WGS sequence"/>
</dbReference>
<dbReference type="RefSeq" id="WP_019735658.1">
    <property type="nucleotide sequence ID" value="NZ_LFOE01000045.1"/>
</dbReference>
<reference evidence="1 4" key="2">
    <citation type="submission" date="2020-01" db="EMBL/GenBank/DDBJ databases">
        <authorList>
            <person name="Sanchez-Estrada R."/>
            <person name="Gonzalez-Y-Merchand J.A."/>
            <person name="Rivera-Gutierrez S."/>
        </authorList>
    </citation>
    <scope>NUCLEOTIDE SEQUENCE [LARGE SCALE GENOMIC DNA]</scope>
    <source>
        <strain evidence="1 4">CST 7247</strain>
    </source>
</reference>
<evidence type="ECO:0000313" key="4">
    <source>
        <dbReference type="Proteomes" id="UP000466523"/>
    </source>
</evidence>
<name>A0A1B8SAY8_9MYCO</name>
<dbReference type="EMBL" id="JAACYR010000068">
    <property type="protein sequence ID" value="NDJ90934.1"/>
    <property type="molecule type" value="Genomic_DNA"/>
</dbReference>
<dbReference type="PATRIC" id="fig|354243.3.peg.4241"/>
<keyword evidence="3" id="KW-1185">Reference proteome</keyword>
<evidence type="ECO:0000313" key="2">
    <source>
        <dbReference type="EMBL" id="OBY29901.1"/>
    </source>
</evidence>
<dbReference type="EMBL" id="LFOE01000045">
    <property type="protein sequence ID" value="OBY29901.1"/>
    <property type="molecule type" value="Genomic_DNA"/>
</dbReference>
<dbReference type="AlphaFoldDB" id="A0A1B8SAY8"/>
<dbReference type="Proteomes" id="UP000092668">
    <property type="component" value="Unassembled WGS sequence"/>
</dbReference>